<dbReference type="AlphaFoldDB" id="A0A9W7C0R7"/>
<reference evidence="2" key="1">
    <citation type="journal article" date="2023" name="Commun. Biol.">
        <title>Genome analysis of Parmales, the sister group of diatoms, reveals the evolutionary specialization of diatoms from phago-mixotrophs to photoautotrophs.</title>
        <authorList>
            <person name="Ban H."/>
            <person name="Sato S."/>
            <person name="Yoshikawa S."/>
            <person name="Yamada K."/>
            <person name="Nakamura Y."/>
            <person name="Ichinomiya M."/>
            <person name="Sato N."/>
            <person name="Blanc-Mathieu R."/>
            <person name="Endo H."/>
            <person name="Kuwata A."/>
            <person name="Ogata H."/>
        </authorList>
    </citation>
    <scope>NUCLEOTIDE SEQUENCE [LARGE SCALE GENOMIC DNA]</scope>
    <source>
        <strain evidence="2">NIES 3699</strain>
    </source>
</reference>
<dbReference type="InterPro" id="IPR026906">
    <property type="entry name" value="LRR_5"/>
</dbReference>
<dbReference type="PANTHER" id="PTHR45661">
    <property type="entry name" value="SURFACE ANTIGEN"/>
    <property type="match status" value="1"/>
</dbReference>
<dbReference type="Pfam" id="PF13306">
    <property type="entry name" value="LRR_5"/>
    <property type="match status" value="1"/>
</dbReference>
<evidence type="ECO:0000313" key="2">
    <source>
        <dbReference type="Proteomes" id="UP001165160"/>
    </source>
</evidence>
<evidence type="ECO:0000313" key="1">
    <source>
        <dbReference type="EMBL" id="GMH97162.1"/>
    </source>
</evidence>
<keyword evidence="2" id="KW-1185">Reference proteome</keyword>
<dbReference type="PANTHER" id="PTHR45661:SF3">
    <property type="entry name" value="IG-LIKE DOMAIN-CONTAINING PROTEIN"/>
    <property type="match status" value="1"/>
</dbReference>
<organism evidence="1 2">
    <name type="scientific">Triparma verrucosa</name>
    <dbReference type="NCBI Taxonomy" id="1606542"/>
    <lineage>
        <taxon>Eukaryota</taxon>
        <taxon>Sar</taxon>
        <taxon>Stramenopiles</taxon>
        <taxon>Ochrophyta</taxon>
        <taxon>Bolidophyceae</taxon>
        <taxon>Parmales</taxon>
        <taxon>Triparmaceae</taxon>
        <taxon>Triparma</taxon>
    </lineage>
</organism>
<dbReference type="Gene3D" id="3.80.10.10">
    <property type="entry name" value="Ribonuclease Inhibitor"/>
    <property type="match status" value="1"/>
</dbReference>
<dbReference type="InterPro" id="IPR053139">
    <property type="entry name" value="Surface_bspA-like"/>
</dbReference>
<proteinExistence type="predicted"/>
<comment type="caution">
    <text evidence="1">The sequence shown here is derived from an EMBL/GenBank/DDBJ whole genome shotgun (WGS) entry which is preliminary data.</text>
</comment>
<accession>A0A9W7C0R7</accession>
<gene>
    <name evidence="1" type="ORF">TrVE_jg7841</name>
</gene>
<dbReference type="Proteomes" id="UP001165160">
    <property type="component" value="Unassembled WGS sequence"/>
</dbReference>
<dbReference type="SUPFAM" id="SSF52058">
    <property type="entry name" value="L domain-like"/>
    <property type="match status" value="1"/>
</dbReference>
<dbReference type="EMBL" id="BRXX01000196">
    <property type="protein sequence ID" value="GMH97162.1"/>
    <property type="molecule type" value="Genomic_DNA"/>
</dbReference>
<protein>
    <submittedName>
        <fullName evidence="1">Uncharacterized protein</fullName>
    </submittedName>
</protein>
<dbReference type="InterPro" id="IPR032675">
    <property type="entry name" value="LRR_dom_sf"/>
</dbReference>
<sequence>MSKRTSKDLADAIAIPDPNNLDIVDDDTEVFEGSESDSATADTPAVGGDDFMHTDDFRRLFIGFVMVDTLVAIHWLDRKWHKVVEKKLAELEAEPFGEIIVHGGNDVSFDETNSDAMQERMEQVTKVVFLLNITKVGDYACMYASILVVVEIPEGITSIGYMSFFMCRSLKHVKFPKSLTSIGYSSFGNCSSLEEVDLLHTKVRGLANYAFQNCESLREMKVPDSLQKLGINVFKNCSELVPSDINESDNDAVVAHLRSLREMKVPDSLQTFGSRVFANLDNRIDKDNATSEVGAYLRAEGHSLCPIIFR</sequence>
<name>A0A9W7C0R7_9STRA</name>